<reference evidence="3" key="2">
    <citation type="submission" date="2017-06" db="EMBL/GenBank/DDBJ databases">
        <title>WGS assembly of Brachypodium distachyon.</title>
        <authorList>
            <consortium name="The International Brachypodium Initiative"/>
            <person name="Lucas S."/>
            <person name="Harmon-Smith M."/>
            <person name="Lail K."/>
            <person name="Tice H."/>
            <person name="Grimwood J."/>
            <person name="Bruce D."/>
            <person name="Barry K."/>
            <person name="Shu S."/>
            <person name="Lindquist E."/>
            <person name="Wang M."/>
            <person name="Pitluck S."/>
            <person name="Vogel J.P."/>
            <person name="Garvin D.F."/>
            <person name="Mockler T.C."/>
            <person name="Schmutz J."/>
            <person name="Rokhsar D."/>
            <person name="Bevan M.W."/>
        </authorList>
    </citation>
    <scope>NUCLEOTIDE SEQUENCE</scope>
    <source>
        <strain evidence="3">Bd21</strain>
    </source>
</reference>
<gene>
    <name evidence="3" type="ORF">BRADI_1g53540v3</name>
</gene>
<evidence type="ECO:0000313" key="3">
    <source>
        <dbReference type="EMBL" id="KQK20284.1"/>
    </source>
</evidence>
<protein>
    <recommendedName>
        <fullName evidence="6">Glycosyltransferase</fullName>
    </recommendedName>
</protein>
<dbReference type="InParanoid" id="A0A0Q3K6W3"/>
<dbReference type="InterPro" id="IPR002213">
    <property type="entry name" value="UDP_glucos_trans"/>
</dbReference>
<organism evidence="3">
    <name type="scientific">Brachypodium distachyon</name>
    <name type="common">Purple false brome</name>
    <name type="synonym">Trachynia distachya</name>
    <dbReference type="NCBI Taxonomy" id="15368"/>
    <lineage>
        <taxon>Eukaryota</taxon>
        <taxon>Viridiplantae</taxon>
        <taxon>Streptophyta</taxon>
        <taxon>Embryophyta</taxon>
        <taxon>Tracheophyta</taxon>
        <taxon>Spermatophyta</taxon>
        <taxon>Magnoliopsida</taxon>
        <taxon>Liliopsida</taxon>
        <taxon>Poales</taxon>
        <taxon>Poaceae</taxon>
        <taxon>BOP clade</taxon>
        <taxon>Pooideae</taxon>
        <taxon>Stipodae</taxon>
        <taxon>Brachypodieae</taxon>
        <taxon>Brachypodium</taxon>
    </lineage>
</organism>
<reference evidence="3 4" key="1">
    <citation type="journal article" date="2010" name="Nature">
        <title>Genome sequencing and analysis of the model grass Brachypodium distachyon.</title>
        <authorList>
            <consortium name="International Brachypodium Initiative"/>
        </authorList>
    </citation>
    <scope>NUCLEOTIDE SEQUENCE [LARGE SCALE GENOMIC DNA]</scope>
    <source>
        <strain evidence="3 4">Bd21</strain>
    </source>
</reference>
<dbReference type="FunCoup" id="A0A0Q3K6W3">
    <property type="interactions" value="35"/>
</dbReference>
<dbReference type="EnsemblPlants" id="KQK20284">
    <property type="protein sequence ID" value="KQK20284"/>
    <property type="gene ID" value="BRADI_1g53540v3"/>
</dbReference>
<dbReference type="OrthoDB" id="5835829at2759"/>
<dbReference type="FunFam" id="3.40.50.2000:FF:000199">
    <property type="entry name" value="UDP-glycosyltransferase 76C1"/>
    <property type="match status" value="1"/>
</dbReference>
<evidence type="ECO:0008006" key="6">
    <source>
        <dbReference type="Google" id="ProtNLM"/>
    </source>
</evidence>
<dbReference type="PANTHER" id="PTHR11926:SF1451">
    <property type="entry name" value="OS07G0241500 PROTEIN"/>
    <property type="match status" value="1"/>
</dbReference>
<dbReference type="Gramene" id="KQK20284">
    <property type="protein sequence ID" value="KQK20284"/>
    <property type="gene ID" value="BRADI_1g53540v3"/>
</dbReference>
<name>A0A0Q3K6W3_BRADI</name>
<dbReference type="ExpressionAtlas" id="A0A0Q3K6W3">
    <property type="expression patterns" value="baseline and differential"/>
</dbReference>
<accession>A0A0Q3K6W3</accession>
<proteinExistence type="inferred from homology"/>
<sequence>MASVQQEEPANCDGRARRVLLFPLPFQGHINPMLQLADVLHGRGLAVTILHTGFNALDPALHPEFTFVPVPDGIPADVAASGSIISIILAMNAAMEASGAVRDVLASVLADDGQPPAACLFIDANLLAVQKAAAALGLPTLVLRTGSAACFSCFLAYPMLHENGYLPPKEAELYTPVKQLPPLRVRDLFLSSSNNHEMVRKVLARATETVRNSSGLVINTFDALETAELERIRGELDVAVVLAAGPLHMLSARSTGSTLLSEDRSCIEWLDAQATGSVLYVSFGSLASMDAGELSEVAWGLANSGQPFLWVVRRDLVRGSQHGSDLPEGFDRAVEGRGKVIRWAPQQEVLAHPAVGGFWTHNGWNSTLESIAQGLPMICRPQFADQMMNTRYVEAAWGIGFELEGELERGKIEKAIRKLMEEKQGEVMREKAKELKEKVVSCLGSGGSSLLAVDKLIDHILSLHGPWPITENSQKLSRLWLHAIAPLAGRLAAALRQAKPRRRRA</sequence>
<comment type="similarity">
    <text evidence="1">Belongs to the UDP-glycosyltransferase family.</text>
</comment>
<reference evidence="4" key="3">
    <citation type="submission" date="2018-08" db="UniProtKB">
        <authorList>
            <consortium name="EnsemblPlants"/>
        </authorList>
    </citation>
    <scope>IDENTIFICATION</scope>
    <source>
        <strain evidence="4">cv. Bd21</strain>
    </source>
</reference>
<dbReference type="Proteomes" id="UP000008810">
    <property type="component" value="Chromosome 1"/>
</dbReference>
<dbReference type="Gene3D" id="3.40.50.2000">
    <property type="entry name" value="Glycogen Phosphorylase B"/>
    <property type="match status" value="2"/>
</dbReference>
<evidence type="ECO:0000313" key="5">
    <source>
        <dbReference type="Proteomes" id="UP000008810"/>
    </source>
</evidence>
<dbReference type="AlphaFoldDB" id="A0A0Q3K6W3"/>
<dbReference type="SUPFAM" id="SSF53756">
    <property type="entry name" value="UDP-Glycosyltransferase/glycogen phosphorylase"/>
    <property type="match status" value="1"/>
</dbReference>
<dbReference type="Pfam" id="PF00201">
    <property type="entry name" value="UDPGT"/>
    <property type="match status" value="1"/>
</dbReference>
<evidence type="ECO:0000256" key="1">
    <source>
        <dbReference type="ARBA" id="ARBA00009995"/>
    </source>
</evidence>
<dbReference type="FunFam" id="3.40.50.2000:FF:000040">
    <property type="entry name" value="UDP-glycosyltransferase 76C1"/>
    <property type="match status" value="1"/>
</dbReference>
<dbReference type="PANTHER" id="PTHR11926">
    <property type="entry name" value="GLUCOSYL/GLUCURONOSYL TRANSFERASES"/>
    <property type="match status" value="1"/>
</dbReference>
<keyword evidence="5" id="KW-1185">Reference proteome</keyword>
<dbReference type="CDD" id="cd03784">
    <property type="entry name" value="GT1_Gtf-like"/>
    <property type="match status" value="1"/>
</dbReference>
<keyword evidence="2" id="KW-0808">Transferase</keyword>
<dbReference type="GO" id="GO:0080044">
    <property type="term" value="F:quercetin 7-O-glucosyltransferase activity"/>
    <property type="evidence" value="ECO:0000318"/>
    <property type="project" value="GO_Central"/>
</dbReference>
<dbReference type="EMBL" id="CM000880">
    <property type="protein sequence ID" value="KQK20284.1"/>
    <property type="molecule type" value="Genomic_DNA"/>
</dbReference>
<dbReference type="GO" id="GO:0005737">
    <property type="term" value="C:cytoplasm"/>
    <property type="evidence" value="ECO:0000318"/>
    <property type="project" value="GO_Central"/>
</dbReference>
<dbReference type="GO" id="GO:0080043">
    <property type="term" value="F:quercetin 3-O-glucosyltransferase activity"/>
    <property type="evidence" value="ECO:0000318"/>
    <property type="project" value="GO_Central"/>
</dbReference>
<evidence type="ECO:0000256" key="2">
    <source>
        <dbReference type="ARBA" id="ARBA00022679"/>
    </source>
</evidence>
<evidence type="ECO:0000313" key="4">
    <source>
        <dbReference type="EnsemblPlants" id="KQK20284"/>
    </source>
</evidence>